<evidence type="ECO:0000313" key="4">
    <source>
        <dbReference type="Proteomes" id="UP000512146"/>
    </source>
</evidence>
<dbReference type="RefSeq" id="WP_000263658.1">
    <property type="nucleotide sequence ID" value="NZ_JABXQN010000002.1"/>
</dbReference>
<proteinExistence type="predicted"/>
<reference evidence="4 5" key="1">
    <citation type="submission" date="2020-06" db="EMBL/GenBank/DDBJ databases">
        <title>REHAB project genomes.</title>
        <authorList>
            <person name="Shaw L.P."/>
        </authorList>
    </citation>
    <scope>NUCLEOTIDE SEQUENCE [LARGE SCALE GENOMIC DNA]</scope>
    <source>
        <strain evidence="2 5">RHBSTW-00604</strain>
        <strain evidence="3 4">RHBSTW-00777</strain>
        <plasmid evidence="3">pRHBSTW-00777_2</plasmid>
        <plasmid evidence="4">prhbstw-00777_2</plasmid>
    </source>
</reference>
<keyword evidence="1" id="KW-1133">Transmembrane helix</keyword>
<feature type="transmembrane region" description="Helical" evidence="1">
    <location>
        <begin position="38"/>
        <end position="60"/>
    </location>
</feature>
<evidence type="ECO:0000313" key="3">
    <source>
        <dbReference type="EMBL" id="QLX32623.1"/>
    </source>
</evidence>
<dbReference type="AlphaFoldDB" id="A0A7L6LI51"/>
<keyword evidence="3" id="KW-0614">Plasmid</keyword>
<evidence type="ECO:0000256" key="1">
    <source>
        <dbReference type="SAM" id="Phobius"/>
    </source>
</evidence>
<keyword evidence="1" id="KW-0472">Membrane</keyword>
<geneLocation type="plasmid" evidence="3">
    <name>pRHBSTW-00777_2</name>
</geneLocation>
<sequence length="100" mass="11360">MWEFKHQDRDCTCLLFLQHATPGITGMFIHPFSEKDEFMFSGVFIVMAGILSLLESFGFISADVKWGVPLAIICFGLRLIYEAFSARKGHVNDKENPSRT</sequence>
<evidence type="ECO:0000313" key="5">
    <source>
        <dbReference type="Proteomes" id="UP000518474"/>
    </source>
</evidence>
<gene>
    <name evidence="2" type="ORF">HV245_23075</name>
    <name evidence="3" type="ORF">HV276_23175</name>
</gene>
<dbReference type="EMBL" id="JABXPT010000022">
    <property type="protein sequence ID" value="MBA7900983.1"/>
    <property type="molecule type" value="Genomic_DNA"/>
</dbReference>
<protein>
    <submittedName>
        <fullName evidence="3">Uncharacterized protein</fullName>
    </submittedName>
</protein>
<feature type="transmembrane region" description="Helical" evidence="1">
    <location>
        <begin position="66"/>
        <end position="84"/>
    </location>
</feature>
<dbReference type="EMBL" id="CP056166">
    <property type="protein sequence ID" value="QLX32623.1"/>
    <property type="molecule type" value="Genomic_DNA"/>
</dbReference>
<dbReference type="Proteomes" id="UP000512146">
    <property type="component" value="Plasmid pRHBSTW-00777_2"/>
</dbReference>
<evidence type="ECO:0000313" key="2">
    <source>
        <dbReference type="EMBL" id="MBA7900983.1"/>
    </source>
</evidence>
<accession>A0A7L6LI51</accession>
<dbReference type="Proteomes" id="UP000518474">
    <property type="component" value="Unassembled WGS sequence"/>
</dbReference>
<organism evidence="3 4">
    <name type="scientific">Escherichia marmotae</name>
    <dbReference type="NCBI Taxonomy" id="1499973"/>
    <lineage>
        <taxon>Bacteria</taxon>
        <taxon>Pseudomonadati</taxon>
        <taxon>Pseudomonadota</taxon>
        <taxon>Gammaproteobacteria</taxon>
        <taxon>Enterobacterales</taxon>
        <taxon>Enterobacteriaceae</taxon>
        <taxon>Escherichia</taxon>
    </lineage>
</organism>
<name>A0A7L6LI51_9ESCH</name>
<keyword evidence="1" id="KW-0812">Transmembrane</keyword>
<geneLocation type="plasmid" evidence="4">
    <name>prhbstw-00777_2</name>
</geneLocation>